<keyword evidence="2" id="KW-1185">Reference proteome</keyword>
<protein>
    <submittedName>
        <fullName evidence="3">Transmembrane protein</fullName>
    </submittedName>
</protein>
<dbReference type="WBParaSite" id="ALUE_0000227401-mRNA-1">
    <property type="protein sequence ID" value="ALUE_0000227401-mRNA-1"/>
    <property type="gene ID" value="ALUE_0000227401"/>
</dbReference>
<keyword evidence="1" id="KW-0812">Transmembrane</keyword>
<dbReference type="Proteomes" id="UP000036681">
    <property type="component" value="Unplaced"/>
</dbReference>
<accession>A0A0M3HL79</accession>
<evidence type="ECO:0000313" key="2">
    <source>
        <dbReference type="Proteomes" id="UP000036681"/>
    </source>
</evidence>
<evidence type="ECO:0000256" key="1">
    <source>
        <dbReference type="SAM" id="Phobius"/>
    </source>
</evidence>
<name>A0A0M3HL79_ASCLU</name>
<proteinExistence type="predicted"/>
<reference evidence="3" key="1">
    <citation type="submission" date="2017-02" db="UniProtKB">
        <authorList>
            <consortium name="WormBaseParasite"/>
        </authorList>
    </citation>
    <scope>IDENTIFICATION</scope>
</reference>
<evidence type="ECO:0000313" key="3">
    <source>
        <dbReference type="WBParaSite" id="ALUE_0000227401-mRNA-1"/>
    </source>
</evidence>
<dbReference type="AlphaFoldDB" id="A0A0M3HL79"/>
<feature type="transmembrane region" description="Helical" evidence="1">
    <location>
        <begin position="16"/>
        <end position="34"/>
    </location>
</feature>
<organism evidence="2 3">
    <name type="scientific">Ascaris lumbricoides</name>
    <name type="common">Giant roundworm</name>
    <dbReference type="NCBI Taxonomy" id="6252"/>
    <lineage>
        <taxon>Eukaryota</taxon>
        <taxon>Metazoa</taxon>
        <taxon>Ecdysozoa</taxon>
        <taxon>Nematoda</taxon>
        <taxon>Chromadorea</taxon>
        <taxon>Rhabditida</taxon>
        <taxon>Spirurina</taxon>
        <taxon>Ascaridomorpha</taxon>
        <taxon>Ascaridoidea</taxon>
        <taxon>Ascarididae</taxon>
        <taxon>Ascaris</taxon>
    </lineage>
</organism>
<sequence>MDLVYHLTVSLWQKPIYPIVFSLILWLPIGLVLLRLTSPMHRFGVLHLGIVGHEFNRVLEEKNVHLEHLSSLSMTSFEILRAPMIVVPPRKNGVSCMALGSCGALPMLSEEDLVGSSIDINIDHYMDTSDDDPAPTK</sequence>
<keyword evidence="1" id="KW-1133">Transmembrane helix</keyword>
<keyword evidence="1" id="KW-0472">Membrane</keyword>